<protein>
    <submittedName>
        <fullName evidence="1">Uncharacterized protein</fullName>
    </submittedName>
</protein>
<keyword evidence="2" id="KW-1185">Reference proteome</keyword>
<organism evidence="1 2">
    <name type="scientific">Megamonas hypermegale</name>
    <dbReference type="NCBI Taxonomy" id="158847"/>
    <lineage>
        <taxon>Bacteria</taxon>
        <taxon>Bacillati</taxon>
        <taxon>Bacillota</taxon>
        <taxon>Negativicutes</taxon>
        <taxon>Selenomonadales</taxon>
        <taxon>Selenomonadaceae</taxon>
        <taxon>Megamonas</taxon>
    </lineage>
</organism>
<name>A0A239U7F4_9FIRM</name>
<gene>
    <name evidence="1" type="ORF">SAMEA4364220_02065</name>
</gene>
<evidence type="ECO:0000313" key="2">
    <source>
        <dbReference type="Proteomes" id="UP000215383"/>
    </source>
</evidence>
<evidence type="ECO:0000313" key="1">
    <source>
        <dbReference type="EMBL" id="SNV04923.1"/>
    </source>
</evidence>
<dbReference type="Proteomes" id="UP000215383">
    <property type="component" value="Chromosome 1"/>
</dbReference>
<dbReference type="AlphaFoldDB" id="A0A239U7F4"/>
<sequence length="70" mass="8235">MEKSFSLVTDKNNKIEAFICSNDSKSAYEILAIYKEKRKDVTVHHSIVNEKMLDFMKKFIALNEKYLKNC</sequence>
<accession>A0A239U7F4</accession>
<reference evidence="1 2" key="1">
    <citation type="submission" date="2017-06" db="EMBL/GenBank/DDBJ databases">
        <authorList>
            <consortium name="Pathogen Informatics"/>
        </authorList>
    </citation>
    <scope>NUCLEOTIDE SEQUENCE [LARGE SCALE GENOMIC DNA]</scope>
    <source>
        <strain evidence="1 2">NCTC10570</strain>
    </source>
</reference>
<proteinExistence type="predicted"/>
<dbReference type="EMBL" id="LT906446">
    <property type="protein sequence ID" value="SNV04923.1"/>
    <property type="molecule type" value="Genomic_DNA"/>
</dbReference>